<keyword evidence="8" id="KW-1185">Reference proteome</keyword>
<dbReference type="Pfam" id="PF01547">
    <property type="entry name" value="SBP_bac_1"/>
    <property type="match status" value="1"/>
</dbReference>
<dbReference type="Proteomes" id="UP000012283">
    <property type="component" value="Unassembled WGS sequence"/>
</dbReference>
<dbReference type="RefSeq" id="WP_003465023.1">
    <property type="nucleotide sequence ID" value="NZ_APML01000015.1"/>
</dbReference>
<keyword evidence="5" id="KW-0449">Lipoprotein</keyword>
<dbReference type="PROSITE" id="PS51257">
    <property type="entry name" value="PROKAR_LIPOPROTEIN"/>
    <property type="match status" value="1"/>
</dbReference>
<dbReference type="InterPro" id="IPR050490">
    <property type="entry name" value="Bact_solute-bd_prot1"/>
</dbReference>
<accession>N4WTT9</accession>
<dbReference type="AlphaFoldDB" id="N4WTT9"/>
<gene>
    <name evidence="7" type="ORF">J416_03771</name>
</gene>
<dbReference type="eggNOG" id="COG1653">
    <property type="taxonomic scope" value="Bacteria"/>
</dbReference>
<evidence type="ECO:0000256" key="5">
    <source>
        <dbReference type="ARBA" id="ARBA00023288"/>
    </source>
</evidence>
<evidence type="ECO:0000256" key="4">
    <source>
        <dbReference type="ARBA" id="ARBA00023139"/>
    </source>
</evidence>
<comment type="caution">
    <text evidence="7">The sequence shown here is derived from an EMBL/GenBank/DDBJ whole genome shotgun (WGS) entry which is preliminary data.</text>
</comment>
<dbReference type="STRING" id="1308866.J416_03771"/>
<evidence type="ECO:0000256" key="3">
    <source>
        <dbReference type="ARBA" id="ARBA00023136"/>
    </source>
</evidence>
<keyword evidence="2 6" id="KW-0732">Signal</keyword>
<dbReference type="InterPro" id="IPR006059">
    <property type="entry name" value="SBP"/>
</dbReference>
<evidence type="ECO:0000313" key="7">
    <source>
        <dbReference type="EMBL" id="ENH97775.1"/>
    </source>
</evidence>
<protein>
    <submittedName>
        <fullName evidence="7">Melibiose ABC transporter substrate-binding protein MsmE</fullName>
    </submittedName>
</protein>
<feature type="chain" id="PRO_5004123689" evidence="6">
    <location>
        <begin position="25"/>
        <end position="430"/>
    </location>
</feature>
<evidence type="ECO:0000313" key="8">
    <source>
        <dbReference type="Proteomes" id="UP000012283"/>
    </source>
</evidence>
<evidence type="ECO:0000256" key="1">
    <source>
        <dbReference type="ARBA" id="ARBA00022475"/>
    </source>
</evidence>
<organism evidence="7 8">
    <name type="scientific">Gracilibacillus halophilus YIM-C55.5</name>
    <dbReference type="NCBI Taxonomy" id="1308866"/>
    <lineage>
        <taxon>Bacteria</taxon>
        <taxon>Bacillati</taxon>
        <taxon>Bacillota</taxon>
        <taxon>Bacilli</taxon>
        <taxon>Bacillales</taxon>
        <taxon>Bacillaceae</taxon>
        <taxon>Gracilibacillus</taxon>
    </lineage>
</organism>
<dbReference type="Gene3D" id="3.40.190.10">
    <property type="entry name" value="Periplasmic binding protein-like II"/>
    <property type="match status" value="2"/>
</dbReference>
<dbReference type="PANTHER" id="PTHR43649">
    <property type="entry name" value="ARABINOSE-BINDING PROTEIN-RELATED"/>
    <property type="match status" value="1"/>
</dbReference>
<dbReference type="EMBL" id="APML01000015">
    <property type="protein sequence ID" value="ENH97775.1"/>
    <property type="molecule type" value="Genomic_DNA"/>
</dbReference>
<dbReference type="PATRIC" id="fig|1308866.3.peg.764"/>
<proteinExistence type="predicted"/>
<keyword evidence="3" id="KW-0472">Membrane</keyword>
<dbReference type="PANTHER" id="PTHR43649:SF33">
    <property type="entry name" value="POLYGALACTURONAN_RHAMNOGALACTURONAN-BINDING PROTEIN YTCQ"/>
    <property type="match status" value="1"/>
</dbReference>
<dbReference type="SUPFAM" id="SSF53850">
    <property type="entry name" value="Periplasmic binding protein-like II"/>
    <property type="match status" value="1"/>
</dbReference>
<feature type="signal peptide" evidence="6">
    <location>
        <begin position="1"/>
        <end position="24"/>
    </location>
</feature>
<sequence>MKTYLKALLSIGLISILLMGCSSGDSSNGSNGEGNNEGDGVTLSLYSTVTVESDKQALEDVITKFEEEHENINIDHNFPGDGYESQLRVKMAANDMPDLFDTHGWAKNRYGEYVMNLQNMDWVSDLDPALESIFKDEEGKVYAYPINQAKDGLTYNKNVLDEYGIDPPKTFDDFMSALQTIEEESNGEVTPFWFAGNDAGQFGQYFDQFATPLLITHPDHNYSDSLLDGSFDWSNYTFLPEKLLEMNESGLLNDDVLTAQLHQRTQLLAQGKIAFVMATVPVDSVKELNPDAELGVMPVPAIHEGDDPSWIGGERHSMAIWKDTEHPEEAKKFIEFLSKPENVKTLAEGTSLPAGLTNATADIYYQKYYDQYSDIKVRPYFDRVYLPSGMWEPMGTTGQELLSETLSPEEVSEQMSKEYTRLLEQENSEE</sequence>
<reference evidence="7 8" key="1">
    <citation type="submission" date="2013-03" db="EMBL/GenBank/DDBJ databases">
        <title>Draft genome sequence of Gracibacillus halophilus YIM-C55.5, a moderately halophilic and thermophilic organism from the Xiaochaidamu salt lake.</title>
        <authorList>
            <person name="Sugumar T."/>
            <person name="Polireddy D.R."/>
            <person name="Antony A."/>
            <person name="Madhava Y.R."/>
            <person name="Sivakumar N."/>
        </authorList>
    </citation>
    <scope>NUCLEOTIDE SEQUENCE [LARGE SCALE GENOMIC DNA]</scope>
    <source>
        <strain evidence="7 8">YIM-C55.5</strain>
    </source>
</reference>
<evidence type="ECO:0000256" key="6">
    <source>
        <dbReference type="SAM" id="SignalP"/>
    </source>
</evidence>
<name>N4WTT9_9BACI</name>
<evidence type="ECO:0000256" key="2">
    <source>
        <dbReference type="ARBA" id="ARBA00022729"/>
    </source>
</evidence>
<keyword evidence="4" id="KW-0564">Palmitate</keyword>
<keyword evidence="1" id="KW-1003">Cell membrane</keyword>